<feature type="compositionally biased region" description="Low complexity" evidence="7">
    <location>
        <begin position="1"/>
        <end position="22"/>
    </location>
</feature>
<keyword evidence="4" id="KW-0694">RNA-binding</keyword>
<feature type="region of interest" description="Disordered" evidence="7">
    <location>
        <begin position="1"/>
        <end position="33"/>
    </location>
</feature>
<comment type="similarity">
    <text evidence="2">Belongs to the CRISPR-associated Csm2 family.</text>
</comment>
<evidence type="ECO:0000256" key="3">
    <source>
        <dbReference type="ARBA" id="ARBA00016118"/>
    </source>
</evidence>
<evidence type="ECO:0000313" key="8">
    <source>
        <dbReference type="EMBL" id="EHL19071.1"/>
    </source>
</evidence>
<keyword evidence="5" id="KW-0051">Antiviral defense</keyword>
<feature type="compositionally biased region" description="Polar residues" evidence="7">
    <location>
        <begin position="23"/>
        <end position="32"/>
    </location>
</feature>
<evidence type="ECO:0000256" key="1">
    <source>
        <dbReference type="ARBA" id="ARBA00003640"/>
    </source>
</evidence>
<dbReference type="GO" id="GO:0051607">
    <property type="term" value="P:defense response to virus"/>
    <property type="evidence" value="ECO:0007669"/>
    <property type="project" value="UniProtKB-KW"/>
</dbReference>
<organism evidence="8 9">
    <name type="scientific">Peptoanaerobacter stomatis</name>
    <dbReference type="NCBI Taxonomy" id="796937"/>
    <lineage>
        <taxon>Bacteria</taxon>
        <taxon>Bacillati</taxon>
        <taxon>Bacillota</taxon>
        <taxon>Clostridia</taxon>
        <taxon>Peptostreptococcales</taxon>
        <taxon>Filifactoraceae</taxon>
        <taxon>Peptoanaerobacter</taxon>
    </lineage>
</organism>
<dbReference type="NCBIfam" id="TIGR01870">
    <property type="entry name" value="cas_TM1810_Csm2"/>
    <property type="match status" value="1"/>
</dbReference>
<sequence length="149" mass="17681">MTNNNQNRNNNNYNKNNNQNNKAITPSKNPTTGEIDIEKTIKENKNNMPTTTQLRLLLSNSVIVKNKIELEKNTKNNEDYKISEELQNEIKYLLIKHIYQCGRDESIKRFDEGFDISKKLKEISDSKLKFDQYYRYLEEIVAYVKYYKG</sequence>
<evidence type="ECO:0000256" key="7">
    <source>
        <dbReference type="SAM" id="MobiDB-lite"/>
    </source>
</evidence>
<dbReference type="InterPro" id="IPR010149">
    <property type="entry name" value="CRISPR-assoc_prot_Csm2_III-A"/>
</dbReference>
<evidence type="ECO:0000256" key="6">
    <source>
        <dbReference type="ARBA" id="ARBA00031723"/>
    </source>
</evidence>
<proteinExistence type="inferred from homology"/>
<comment type="caution">
    <text evidence="8">The sequence shown here is derived from an EMBL/GenBank/DDBJ whole genome shotgun (WGS) entry which is preliminary data.</text>
</comment>
<dbReference type="GO" id="GO:0003723">
    <property type="term" value="F:RNA binding"/>
    <property type="evidence" value="ECO:0007669"/>
    <property type="project" value="UniProtKB-KW"/>
</dbReference>
<comment type="function">
    <text evidence="1">This subunit may be involved in monitoring complementarity of crRNA and target RNA.</text>
</comment>
<protein>
    <recommendedName>
        <fullName evidence="3">CRISPR system Cms protein Csm2</fullName>
    </recommendedName>
    <alternativeName>
        <fullName evidence="6">CRISPR type III A-associated protein Csm2</fullName>
    </alternativeName>
</protein>
<gene>
    <name evidence="8" type="ORF">HMPREF9628_00305</name>
</gene>
<dbReference type="Proteomes" id="UP000003379">
    <property type="component" value="Unassembled WGS sequence"/>
</dbReference>
<dbReference type="EMBL" id="AFZG01000030">
    <property type="protein sequence ID" value="EHL19071.1"/>
    <property type="molecule type" value="Genomic_DNA"/>
</dbReference>
<evidence type="ECO:0000313" key="9">
    <source>
        <dbReference type="Proteomes" id="UP000003379"/>
    </source>
</evidence>
<name>G9XD66_9FIRM</name>
<reference evidence="8 9" key="1">
    <citation type="submission" date="2011-08" db="EMBL/GenBank/DDBJ databases">
        <title>The Genome Sequence of Eubacteriaceae bacterium CM5.</title>
        <authorList>
            <consortium name="The Broad Institute Genome Sequencing Platform"/>
            <person name="Earl A."/>
            <person name="Ward D."/>
            <person name="Feldgarden M."/>
            <person name="Gevers D."/>
            <person name="Sizova M."/>
            <person name="Hazen A."/>
            <person name="Epstein S."/>
            <person name="Young S.K."/>
            <person name="Zeng Q."/>
            <person name="Gargeya S."/>
            <person name="Fitzgerald M."/>
            <person name="Haas B."/>
            <person name="Abouelleil A."/>
            <person name="Alvarado L."/>
            <person name="Arachchi H.M."/>
            <person name="Berlin A."/>
            <person name="Brown A."/>
            <person name="Chapman S.B."/>
            <person name="Chen Z."/>
            <person name="Dunbar C."/>
            <person name="Freedman E."/>
            <person name="Gearin G."/>
            <person name="Gellesch M."/>
            <person name="Goldberg J."/>
            <person name="Griggs A."/>
            <person name="Gujja S."/>
            <person name="Heiman D."/>
            <person name="Howarth C."/>
            <person name="Larson L."/>
            <person name="Lui A."/>
            <person name="MacDonald P.J.P."/>
            <person name="Montmayeur A."/>
            <person name="Murphy C."/>
            <person name="Neiman D."/>
            <person name="Pearson M."/>
            <person name="Priest M."/>
            <person name="Roberts A."/>
            <person name="Saif S."/>
            <person name="Shea T."/>
            <person name="Shenoy N."/>
            <person name="Sisk P."/>
            <person name="Stolte C."/>
            <person name="Sykes S."/>
            <person name="Wortman J."/>
            <person name="Nusbaum C."/>
            <person name="Birren B."/>
        </authorList>
    </citation>
    <scope>NUCLEOTIDE SEQUENCE [LARGE SCALE GENOMIC DNA]</scope>
    <source>
        <strain evidence="8 9">CM5</strain>
    </source>
</reference>
<evidence type="ECO:0000256" key="5">
    <source>
        <dbReference type="ARBA" id="ARBA00023118"/>
    </source>
</evidence>
<evidence type="ECO:0000256" key="2">
    <source>
        <dbReference type="ARBA" id="ARBA00006896"/>
    </source>
</evidence>
<dbReference type="HOGENOM" id="CLU_131491_0_0_9"/>
<dbReference type="AlphaFoldDB" id="G9XD66"/>
<accession>G9XD66</accession>
<dbReference type="Pfam" id="PF03750">
    <property type="entry name" value="Csm2_III-A"/>
    <property type="match status" value="1"/>
</dbReference>
<dbReference type="RefSeq" id="WP_009528583.1">
    <property type="nucleotide sequence ID" value="NZ_JH414597.1"/>
</dbReference>
<evidence type="ECO:0000256" key="4">
    <source>
        <dbReference type="ARBA" id="ARBA00022884"/>
    </source>
</evidence>